<dbReference type="AlphaFoldDB" id="A0A7N2LUD0"/>
<dbReference type="PANTHER" id="PTHR46136:SF19">
    <property type="entry name" value="TRANSCRIPTION FACTOR GTE12"/>
    <property type="match status" value="1"/>
</dbReference>
<evidence type="ECO:0000256" key="1">
    <source>
        <dbReference type="SAM" id="Coils"/>
    </source>
</evidence>
<sequence length="146" mass="16781">MTEQTEFRRRTLVSFFYTLCLVSTKGEVLGLRLSCCSGKTARIEAQIRDAEAALRRKEEAECKQQREREREAARVALQKMEKTVDFEENMVIQKELEMLFGCSTSSRLLHGSLSRTQLEQLGLFIKDDDDNEEGLDFDGEEGEIFS</sequence>
<reference evidence="2 3" key="1">
    <citation type="journal article" date="2016" name="G3 (Bethesda)">
        <title>First Draft Assembly and Annotation of the Genome of a California Endemic Oak Quercus lobata Nee (Fagaceae).</title>
        <authorList>
            <person name="Sork V.L."/>
            <person name="Fitz-Gibbon S.T."/>
            <person name="Puiu D."/>
            <person name="Crepeau M."/>
            <person name="Gugger P.F."/>
            <person name="Sherman R."/>
            <person name="Stevens K."/>
            <person name="Langley C.H."/>
            <person name="Pellegrini M."/>
            <person name="Salzberg S.L."/>
        </authorList>
    </citation>
    <scope>NUCLEOTIDE SEQUENCE [LARGE SCALE GENOMIC DNA]</scope>
    <source>
        <strain evidence="2 3">cv. SW786</strain>
    </source>
</reference>
<name>A0A7N2LUD0_QUELO</name>
<dbReference type="OMA" id="GLYMRND"/>
<dbReference type="InterPro" id="IPR052442">
    <property type="entry name" value="Env_Response_Regulator"/>
</dbReference>
<dbReference type="InParanoid" id="A0A7N2LUD0"/>
<dbReference type="Gramene" id="QL05p082671:mrna">
    <property type="protein sequence ID" value="QL05p082671:mrna"/>
    <property type="gene ID" value="QL05p082671"/>
</dbReference>
<evidence type="ECO:0000313" key="2">
    <source>
        <dbReference type="EnsemblPlants" id="QL05p082671:mrna"/>
    </source>
</evidence>
<feature type="coiled-coil region" evidence="1">
    <location>
        <begin position="40"/>
        <end position="97"/>
    </location>
</feature>
<evidence type="ECO:0000313" key="3">
    <source>
        <dbReference type="Proteomes" id="UP000594261"/>
    </source>
</evidence>
<dbReference type="EnsemblPlants" id="QL05p082671:mrna">
    <property type="protein sequence ID" value="QL05p082671:mrna"/>
    <property type="gene ID" value="QL05p082671"/>
</dbReference>
<proteinExistence type="predicted"/>
<accession>A0A7N2LUD0</accession>
<protein>
    <submittedName>
        <fullName evidence="2">Uncharacterized protein</fullName>
    </submittedName>
</protein>
<dbReference type="Proteomes" id="UP000594261">
    <property type="component" value="Chromosome 5"/>
</dbReference>
<organism evidence="2 3">
    <name type="scientific">Quercus lobata</name>
    <name type="common">Valley oak</name>
    <dbReference type="NCBI Taxonomy" id="97700"/>
    <lineage>
        <taxon>Eukaryota</taxon>
        <taxon>Viridiplantae</taxon>
        <taxon>Streptophyta</taxon>
        <taxon>Embryophyta</taxon>
        <taxon>Tracheophyta</taxon>
        <taxon>Spermatophyta</taxon>
        <taxon>Magnoliopsida</taxon>
        <taxon>eudicotyledons</taxon>
        <taxon>Gunneridae</taxon>
        <taxon>Pentapetalae</taxon>
        <taxon>rosids</taxon>
        <taxon>fabids</taxon>
        <taxon>Fagales</taxon>
        <taxon>Fagaceae</taxon>
        <taxon>Quercus</taxon>
    </lineage>
</organism>
<keyword evidence="3" id="KW-1185">Reference proteome</keyword>
<dbReference type="PANTHER" id="PTHR46136">
    <property type="entry name" value="TRANSCRIPTION FACTOR GTE8"/>
    <property type="match status" value="1"/>
</dbReference>
<reference evidence="2" key="2">
    <citation type="submission" date="2021-01" db="UniProtKB">
        <authorList>
            <consortium name="EnsemblPlants"/>
        </authorList>
    </citation>
    <scope>IDENTIFICATION</scope>
</reference>
<keyword evidence="1" id="KW-0175">Coiled coil</keyword>
<dbReference type="EMBL" id="LRBV02000005">
    <property type="status" value="NOT_ANNOTATED_CDS"/>
    <property type="molecule type" value="Genomic_DNA"/>
</dbReference>